<comment type="caution">
    <text evidence="1">The sequence shown here is derived from an EMBL/GenBank/DDBJ whole genome shotgun (WGS) entry which is preliminary data.</text>
</comment>
<keyword evidence="2" id="KW-1185">Reference proteome</keyword>
<name>A0ABQ4NSA0_9RHOB</name>
<sequence length="185" mass="21094">MRILPEDRQLGIKFSVDNGKLTELEFGGSRAQGEAPSADLAEKFVQCIERVRKDAVVKNFSKLNTSPIGQIANQWLRNNGPQITLRPQNEEEIPIINNLQIGPTSGVRWKILEEWCSGEMSDCVECSDTLAGEQTVAVEVRLRENAPVFREFWSDDWPIVDPKRKAWELVDNEGKRYLYACRSQE</sequence>
<organism evidence="1 2">
    <name type="scientific">Jannaschia pagri</name>
    <dbReference type="NCBI Taxonomy" id="2829797"/>
    <lineage>
        <taxon>Bacteria</taxon>
        <taxon>Pseudomonadati</taxon>
        <taxon>Pseudomonadota</taxon>
        <taxon>Alphaproteobacteria</taxon>
        <taxon>Rhodobacterales</taxon>
        <taxon>Roseobacteraceae</taxon>
        <taxon>Jannaschia</taxon>
    </lineage>
</organism>
<gene>
    <name evidence="1" type="ORF">JANAI62_37620</name>
</gene>
<evidence type="ECO:0000313" key="1">
    <source>
        <dbReference type="EMBL" id="GIT97139.1"/>
    </source>
</evidence>
<protein>
    <submittedName>
        <fullName evidence="1">Uncharacterized protein</fullName>
    </submittedName>
</protein>
<accession>A0ABQ4NSA0</accession>
<evidence type="ECO:0000313" key="2">
    <source>
        <dbReference type="Proteomes" id="UP000786693"/>
    </source>
</evidence>
<dbReference type="Proteomes" id="UP000786693">
    <property type="component" value="Unassembled WGS sequence"/>
</dbReference>
<reference evidence="1 2" key="1">
    <citation type="submission" date="2021-05" db="EMBL/GenBank/DDBJ databases">
        <title>Bacteria Genome sequencing.</title>
        <authorList>
            <person name="Takabe Y."/>
            <person name="Nakajima Y."/>
            <person name="Suzuki S."/>
            <person name="Shiozaki T."/>
        </authorList>
    </citation>
    <scope>NUCLEOTIDE SEQUENCE [LARGE SCALE GENOMIC DNA]</scope>
    <source>
        <strain evidence="1 2">AI_62</strain>
    </source>
</reference>
<dbReference type="EMBL" id="BPFH01000012">
    <property type="protein sequence ID" value="GIT97139.1"/>
    <property type="molecule type" value="Genomic_DNA"/>
</dbReference>
<proteinExistence type="predicted"/>